<evidence type="ECO:0000313" key="1">
    <source>
        <dbReference type="EMBL" id="GEO11609.1"/>
    </source>
</evidence>
<proteinExistence type="predicted"/>
<name>A0A512BHZ7_9BACT</name>
<dbReference type="EMBL" id="BJYT01000025">
    <property type="protein sequence ID" value="GEO11609.1"/>
    <property type="molecule type" value="Genomic_DNA"/>
</dbReference>
<evidence type="ECO:0008006" key="3">
    <source>
        <dbReference type="Google" id="ProtNLM"/>
    </source>
</evidence>
<gene>
    <name evidence="1" type="ORF">SAE01_41050</name>
</gene>
<keyword evidence="2" id="KW-1185">Reference proteome</keyword>
<dbReference type="AlphaFoldDB" id="A0A512BHZ7"/>
<dbReference type="PROSITE" id="PS51257">
    <property type="entry name" value="PROKAR_LIPOPROTEIN"/>
    <property type="match status" value="1"/>
</dbReference>
<dbReference type="RefSeq" id="WP_147205714.1">
    <property type="nucleotide sequence ID" value="NZ_BJYT01000025.1"/>
</dbReference>
<dbReference type="OrthoDB" id="1426508at2"/>
<dbReference type="Proteomes" id="UP000321513">
    <property type="component" value="Unassembled WGS sequence"/>
</dbReference>
<reference evidence="1 2" key="1">
    <citation type="submission" date="2019-07" db="EMBL/GenBank/DDBJ databases">
        <title>Whole genome shotgun sequence of Segetibacter aerophilus NBRC 106135.</title>
        <authorList>
            <person name="Hosoyama A."/>
            <person name="Uohara A."/>
            <person name="Ohji S."/>
            <person name="Ichikawa N."/>
        </authorList>
    </citation>
    <scope>NUCLEOTIDE SEQUENCE [LARGE SCALE GENOMIC DNA]</scope>
    <source>
        <strain evidence="1 2">NBRC 106135</strain>
    </source>
</reference>
<organism evidence="1 2">
    <name type="scientific">Segetibacter aerophilus</name>
    <dbReference type="NCBI Taxonomy" id="670293"/>
    <lineage>
        <taxon>Bacteria</taxon>
        <taxon>Pseudomonadati</taxon>
        <taxon>Bacteroidota</taxon>
        <taxon>Chitinophagia</taxon>
        <taxon>Chitinophagales</taxon>
        <taxon>Chitinophagaceae</taxon>
        <taxon>Segetibacter</taxon>
    </lineage>
</organism>
<protein>
    <recommendedName>
        <fullName evidence="3">Lipoprotein</fullName>
    </recommendedName>
</protein>
<accession>A0A512BHZ7</accession>
<evidence type="ECO:0000313" key="2">
    <source>
        <dbReference type="Proteomes" id="UP000321513"/>
    </source>
</evidence>
<comment type="caution">
    <text evidence="1">The sequence shown here is derived from an EMBL/GenBank/DDBJ whole genome shotgun (WGS) entry which is preliminary data.</text>
</comment>
<sequence>MKYFLFPIVVITFFSCGTQQKARLYSDIGQEGVPEPLITQSLFNDKSATISEDNIQRILDGNYKMPQRLRVAIVRLADPKRNLYWNDEEYIKNEQSNIEILSTQLKRSPRVSTVAVVPELMISKPLSITNLREAGVRMQADVIVIFSSLTDIYSKYKLFTKADIKAFATTQALVLDTRTSLVPFTYVSTKDFLSQKTSNELNFLEARKRIQNEAVKLTMEDIGTKVVEYFK</sequence>